<reference evidence="1" key="1">
    <citation type="submission" date="2023-06" db="EMBL/GenBank/DDBJ databases">
        <authorList>
            <person name="Kurt Z."/>
        </authorList>
    </citation>
    <scope>NUCLEOTIDE SEQUENCE</scope>
</reference>
<dbReference type="Proteomes" id="UP001642409">
    <property type="component" value="Unassembled WGS sequence"/>
</dbReference>
<name>A0AA86PZE5_9EUKA</name>
<comment type="caution">
    <text evidence="1">The sequence shown here is derived from an EMBL/GenBank/DDBJ whole genome shotgun (WGS) entry which is preliminary data.</text>
</comment>
<proteinExistence type="predicted"/>
<gene>
    <name evidence="1" type="ORF">HINF_LOCUS35366</name>
    <name evidence="2" type="ORF">HINF_LOCUS57007</name>
</gene>
<dbReference type="EMBL" id="CATOUU010000779">
    <property type="protein sequence ID" value="CAI9947721.1"/>
    <property type="molecule type" value="Genomic_DNA"/>
</dbReference>
<protein>
    <submittedName>
        <fullName evidence="1">Uncharacterized protein</fullName>
    </submittedName>
</protein>
<organism evidence="1">
    <name type="scientific">Hexamita inflata</name>
    <dbReference type="NCBI Taxonomy" id="28002"/>
    <lineage>
        <taxon>Eukaryota</taxon>
        <taxon>Metamonada</taxon>
        <taxon>Diplomonadida</taxon>
        <taxon>Hexamitidae</taxon>
        <taxon>Hexamitinae</taxon>
        <taxon>Hexamita</taxon>
    </lineage>
</organism>
<evidence type="ECO:0000313" key="1">
    <source>
        <dbReference type="EMBL" id="CAI9947721.1"/>
    </source>
</evidence>
<accession>A0AA86PZE5</accession>
<evidence type="ECO:0000313" key="3">
    <source>
        <dbReference type="Proteomes" id="UP001642409"/>
    </source>
</evidence>
<reference evidence="2 3" key="2">
    <citation type="submission" date="2024-07" db="EMBL/GenBank/DDBJ databases">
        <authorList>
            <person name="Akdeniz Z."/>
        </authorList>
    </citation>
    <scope>NUCLEOTIDE SEQUENCE [LARGE SCALE GENOMIC DNA]</scope>
</reference>
<dbReference type="EMBL" id="CAXDID020000311">
    <property type="protein sequence ID" value="CAL6075025.1"/>
    <property type="molecule type" value="Genomic_DNA"/>
</dbReference>
<dbReference type="AlphaFoldDB" id="A0AA86PZE5"/>
<evidence type="ECO:0000313" key="2">
    <source>
        <dbReference type="EMBL" id="CAL6075025.1"/>
    </source>
</evidence>
<keyword evidence="3" id="KW-1185">Reference proteome</keyword>
<sequence>MLVDEWMIALLKSKQNIKCLLYRTRNQITCKMNTAGSIMDTRIENLPASFDYDQMAIQIQRRFITVNRDELYLHSESDILELKSREQHLLSCAVLYANPQSQTQIMIVMVRDTLFVARQLLDDVMRIIYDGDQLKPVKSILAQLIVPHKSYEDQDDFFTHKNAASPLLLFNKTDFGSSSIRWKTSYQKERKQLRSEEVTSLQVYEIKIFVNAQSQCEQNVYLINEHLQRFEVDANISFTYVPNQAIEILRRRCVGLQSQFLKIKQENCTEKLTQRTERIERGEIRIDFKKHDLCIEIYTRNEKQYTIYQIEDFLKVDLSELKNGSIVQAEATHIHIPQFYVKQDGVIYKGQLLQFIQMKTKSHEAKYLVFCDPKTKVGSENLRKIADFADKNALNIILCVKNIQIEGESQQKRHLVQKTIVKPEKDIFEYVELQEEIFIVGLEKGAEESWMDALQKIIIKQ</sequence>